<dbReference type="InterPro" id="IPR036526">
    <property type="entry name" value="C-N_Hydrolase_sf"/>
</dbReference>
<feature type="domain" description="CN hydrolase" evidence="2">
    <location>
        <begin position="1"/>
        <end position="235"/>
    </location>
</feature>
<organism evidence="3 4">
    <name type="scientific">candidate division WOR_3 bacterium SM1_77</name>
    <dbReference type="NCBI Taxonomy" id="1703778"/>
    <lineage>
        <taxon>Bacteria</taxon>
        <taxon>Bacteria division WOR-3</taxon>
    </lineage>
</organism>
<dbReference type="AlphaFoldDB" id="A0A0S8JY03"/>
<dbReference type="PANTHER" id="PTHR43674">
    <property type="entry name" value="NITRILASE C965.09-RELATED"/>
    <property type="match status" value="1"/>
</dbReference>
<dbReference type="InterPro" id="IPR003010">
    <property type="entry name" value="C-N_Hydrolase"/>
</dbReference>
<protein>
    <recommendedName>
        <fullName evidence="2">CN hydrolase domain-containing protein</fullName>
    </recommendedName>
</protein>
<evidence type="ECO:0000313" key="4">
    <source>
        <dbReference type="Proteomes" id="UP000050975"/>
    </source>
</evidence>
<dbReference type="Proteomes" id="UP000050975">
    <property type="component" value="Unassembled WGS sequence"/>
</dbReference>
<dbReference type="InterPro" id="IPR050345">
    <property type="entry name" value="Aliph_Amidase/BUP"/>
</dbReference>
<comment type="caution">
    <text evidence="3">The sequence shown here is derived from an EMBL/GenBank/DDBJ whole genome shotgun (WGS) entry which is preliminary data.</text>
</comment>
<sequence>MKIGFLQFNPSFGNKQENYKTVEHLLQSVEANVLVIPELFNTGYAFLNKEELAGLAEPVDGETSEFMHSLAKKKECALAYGFAEKAGDVYYNSMAFVTPSGIIATYRKSHLFFEEKFLFRPGDTGFQVNQHEGVKFGLLICWDWIYPEAMRNLALKGAQIILHAANLVTPYCPDAMVTRAIENRVYIVTADRAGDERRGDKNFHFIGMSQVVAPNGDILVRMGEETGAKAVEIDPEFALNKKMNIHNDLFLDRRDDLYFS</sequence>
<dbReference type="PROSITE" id="PS50263">
    <property type="entry name" value="CN_HYDROLASE"/>
    <property type="match status" value="1"/>
</dbReference>
<evidence type="ECO:0000313" key="3">
    <source>
        <dbReference type="EMBL" id="KPL14336.1"/>
    </source>
</evidence>
<dbReference type="Pfam" id="PF00795">
    <property type="entry name" value="CN_hydrolase"/>
    <property type="match status" value="1"/>
</dbReference>
<evidence type="ECO:0000256" key="1">
    <source>
        <dbReference type="ARBA" id="ARBA00022801"/>
    </source>
</evidence>
<keyword evidence="1" id="KW-0378">Hydrolase</keyword>
<reference evidence="3 4" key="1">
    <citation type="journal article" date="2015" name="Microbiome">
        <title>Genomic resolution of linkages in carbon, nitrogen, and sulfur cycling among widespread estuary sediment bacteria.</title>
        <authorList>
            <person name="Baker B.J."/>
            <person name="Lazar C.S."/>
            <person name="Teske A.P."/>
            <person name="Dick G.J."/>
        </authorList>
    </citation>
    <scope>NUCLEOTIDE SEQUENCE [LARGE SCALE GENOMIC DNA]</scope>
    <source>
        <strain evidence="3">SM1_77</strain>
    </source>
</reference>
<dbReference type="PANTHER" id="PTHR43674:SF2">
    <property type="entry name" value="BETA-UREIDOPROPIONASE"/>
    <property type="match status" value="1"/>
</dbReference>
<name>A0A0S8JY03_UNCW3</name>
<dbReference type="EMBL" id="LJVE01000055">
    <property type="protein sequence ID" value="KPL14336.1"/>
    <property type="molecule type" value="Genomic_DNA"/>
</dbReference>
<proteinExistence type="predicted"/>
<dbReference type="Gene3D" id="3.60.110.10">
    <property type="entry name" value="Carbon-nitrogen hydrolase"/>
    <property type="match status" value="1"/>
</dbReference>
<dbReference type="SUPFAM" id="SSF56317">
    <property type="entry name" value="Carbon-nitrogen hydrolase"/>
    <property type="match status" value="1"/>
</dbReference>
<accession>A0A0S8JY03</accession>
<dbReference type="GO" id="GO:0016811">
    <property type="term" value="F:hydrolase activity, acting on carbon-nitrogen (but not peptide) bonds, in linear amides"/>
    <property type="evidence" value="ECO:0007669"/>
    <property type="project" value="TreeGrafter"/>
</dbReference>
<gene>
    <name evidence="3" type="ORF">AMJ74_03575</name>
</gene>
<evidence type="ECO:0000259" key="2">
    <source>
        <dbReference type="PROSITE" id="PS50263"/>
    </source>
</evidence>